<sequence length="492" mass="56968">MAPTIKCFKYPMKVEEITGQRILISTKEAEDEVFNSEIFAKGIPCDATEEELVPFFERIGPVHTFRLMMNERKTANRGYVYVTYLKKSNALDAINELNGKEIRRYKPITIELSLNNCRIFIGGVPVDKTKDQVWHELIKQGLQNIVDVIMYRSYNNRAANRGFVFVEFPSHKLAARMRCRHKDLTLWGNKVIVDWSVPQPEIPEEIMSEVKILYLRNLNVMQSREELKKILESFIDAKDLEKLYKFKNYAFVHCGSRSLAEKLLKSLQGYYKGTHVEVSFAKPPNHYTQPEYRKYQMSRSSPHSRIRKMSLESSSSATSVANKENIDYSNSSTYSKDSTNTSPSYIVTPNHCTPYVLKYLEENSVNPHQCSSYLNKPYTKEFYPCYYKGASAANSIDFRPNYVDNNFLRNQHFMNQTGGNIVPVSVNHFLTPLYQFEVEPTSYARSTFDGALEERKLFGRTRYNSAMSDLTDCCPSTVLKEYQEMLEDAFNK</sequence>
<feature type="region of interest" description="Disordered" evidence="3">
    <location>
        <begin position="293"/>
        <end position="318"/>
    </location>
</feature>
<dbReference type="EMBL" id="JABFTP020000083">
    <property type="protein sequence ID" value="KAL3274783.1"/>
    <property type="molecule type" value="Genomic_DNA"/>
</dbReference>
<evidence type="ECO:0000256" key="3">
    <source>
        <dbReference type="SAM" id="MobiDB-lite"/>
    </source>
</evidence>
<dbReference type="Proteomes" id="UP001516400">
    <property type="component" value="Unassembled WGS sequence"/>
</dbReference>
<comment type="caution">
    <text evidence="5">The sequence shown here is derived from an EMBL/GenBank/DDBJ whole genome shotgun (WGS) entry which is preliminary data.</text>
</comment>
<evidence type="ECO:0000313" key="5">
    <source>
        <dbReference type="EMBL" id="KAL3274783.1"/>
    </source>
</evidence>
<protein>
    <recommendedName>
        <fullName evidence="4">RRM domain-containing protein</fullName>
    </recommendedName>
</protein>
<dbReference type="PROSITE" id="PS50102">
    <property type="entry name" value="RRM"/>
    <property type="match status" value="3"/>
</dbReference>
<dbReference type="InterPro" id="IPR035979">
    <property type="entry name" value="RBD_domain_sf"/>
</dbReference>
<proteinExistence type="predicted"/>
<evidence type="ECO:0000256" key="1">
    <source>
        <dbReference type="ARBA" id="ARBA00022884"/>
    </source>
</evidence>
<name>A0ABD2N7R0_9CUCU</name>
<feature type="domain" description="RRM" evidence="4">
    <location>
        <begin position="117"/>
        <end position="198"/>
    </location>
</feature>
<reference evidence="5 6" key="1">
    <citation type="journal article" date="2021" name="BMC Biol.">
        <title>Horizontally acquired antibacterial genes associated with adaptive radiation of ladybird beetles.</title>
        <authorList>
            <person name="Li H.S."/>
            <person name="Tang X.F."/>
            <person name="Huang Y.H."/>
            <person name="Xu Z.Y."/>
            <person name="Chen M.L."/>
            <person name="Du X.Y."/>
            <person name="Qiu B.Y."/>
            <person name="Chen P.T."/>
            <person name="Zhang W."/>
            <person name="Slipinski A."/>
            <person name="Escalona H.E."/>
            <person name="Waterhouse R.M."/>
            <person name="Zwick A."/>
            <person name="Pang H."/>
        </authorList>
    </citation>
    <scope>NUCLEOTIDE SEQUENCE [LARGE SCALE GENOMIC DNA]</scope>
    <source>
        <strain evidence="5">SYSU2018</strain>
    </source>
</reference>
<evidence type="ECO:0000259" key="4">
    <source>
        <dbReference type="PROSITE" id="PS50102"/>
    </source>
</evidence>
<feature type="domain" description="RRM" evidence="4">
    <location>
        <begin position="211"/>
        <end position="283"/>
    </location>
</feature>
<keyword evidence="6" id="KW-1185">Reference proteome</keyword>
<feature type="domain" description="RRM" evidence="4">
    <location>
        <begin position="36"/>
        <end position="115"/>
    </location>
</feature>
<dbReference type="PANTHER" id="PTHR21245">
    <property type="entry name" value="HETEROGENEOUS NUCLEAR RIBONUCLEOPROTEIN"/>
    <property type="match status" value="1"/>
</dbReference>
<dbReference type="InterPro" id="IPR000504">
    <property type="entry name" value="RRM_dom"/>
</dbReference>
<dbReference type="InterPro" id="IPR012677">
    <property type="entry name" value="Nucleotide-bd_a/b_plait_sf"/>
</dbReference>
<dbReference type="SUPFAM" id="SSF54928">
    <property type="entry name" value="RNA-binding domain, RBD"/>
    <property type="match status" value="2"/>
</dbReference>
<evidence type="ECO:0000256" key="2">
    <source>
        <dbReference type="PROSITE-ProRule" id="PRU00176"/>
    </source>
</evidence>
<keyword evidence="1 2" id="KW-0694">RNA-binding</keyword>
<dbReference type="GO" id="GO:0003723">
    <property type="term" value="F:RNA binding"/>
    <property type="evidence" value="ECO:0007669"/>
    <property type="project" value="UniProtKB-UniRule"/>
</dbReference>
<gene>
    <name evidence="5" type="ORF">HHI36_019567</name>
</gene>
<dbReference type="Gene3D" id="3.30.70.330">
    <property type="match status" value="3"/>
</dbReference>
<evidence type="ECO:0000313" key="6">
    <source>
        <dbReference type="Proteomes" id="UP001516400"/>
    </source>
</evidence>
<accession>A0ABD2N7R0</accession>
<dbReference type="Pfam" id="PF00076">
    <property type="entry name" value="RRM_1"/>
    <property type="match status" value="1"/>
</dbReference>
<dbReference type="AlphaFoldDB" id="A0ABD2N7R0"/>
<organism evidence="5 6">
    <name type="scientific">Cryptolaemus montrouzieri</name>
    <dbReference type="NCBI Taxonomy" id="559131"/>
    <lineage>
        <taxon>Eukaryota</taxon>
        <taxon>Metazoa</taxon>
        <taxon>Ecdysozoa</taxon>
        <taxon>Arthropoda</taxon>
        <taxon>Hexapoda</taxon>
        <taxon>Insecta</taxon>
        <taxon>Pterygota</taxon>
        <taxon>Neoptera</taxon>
        <taxon>Endopterygota</taxon>
        <taxon>Coleoptera</taxon>
        <taxon>Polyphaga</taxon>
        <taxon>Cucujiformia</taxon>
        <taxon>Coccinelloidea</taxon>
        <taxon>Coccinellidae</taxon>
        <taxon>Scymninae</taxon>
        <taxon>Scymnini</taxon>
        <taxon>Cryptolaemus</taxon>
    </lineage>
</organism>
<dbReference type="SMART" id="SM00360">
    <property type="entry name" value="RRM"/>
    <property type="match status" value="3"/>
</dbReference>